<protein>
    <submittedName>
        <fullName evidence="6">LysR family transcriptional regulator</fullName>
    </submittedName>
</protein>
<dbReference type="Pfam" id="PF00126">
    <property type="entry name" value="HTH_1"/>
    <property type="match status" value="1"/>
</dbReference>
<keyword evidence="7" id="KW-1185">Reference proteome</keyword>
<dbReference type="GO" id="GO:0003700">
    <property type="term" value="F:DNA-binding transcription factor activity"/>
    <property type="evidence" value="ECO:0007669"/>
    <property type="project" value="InterPro"/>
</dbReference>
<evidence type="ECO:0000313" key="6">
    <source>
        <dbReference type="EMBL" id="EFP98430.1"/>
    </source>
</evidence>
<dbReference type="Gene3D" id="3.40.190.290">
    <property type="match status" value="1"/>
</dbReference>
<evidence type="ECO:0000256" key="3">
    <source>
        <dbReference type="ARBA" id="ARBA00023125"/>
    </source>
</evidence>
<sequence length="298" mass="33022">MIDQLDNLPALVPDILLQILETGSVTKAANSLKVSQPAVSKAIKTAERQLGLELVRRECRPLTLTREGQLIAEYAKHSQKEKEKLIQKLRQATKEGGGRVKIASFGASATTHILPRFISNLKKVKPLINVEVLEFNDEQALLALKEGQVDFAIIVDKEYPDLDIIPIVTDRLVALVNTEDPLANALQLSAYDLCQRDFILTKGGSAPLVEEWFKRSSTHIVAKHKALQLTSILAMIRANLGVSIVAELSIPQLHNDVNVIPLTPEYPRHICVAKLHGGFASNSAKLTWQYFKEFAARK</sequence>
<dbReference type="InterPro" id="IPR000847">
    <property type="entry name" value="LysR_HTH_N"/>
</dbReference>
<dbReference type="InterPro" id="IPR005119">
    <property type="entry name" value="LysR_subst-bd"/>
</dbReference>
<dbReference type="PANTHER" id="PTHR30419:SF28">
    <property type="entry name" value="HTH-TYPE TRANSCRIPTIONAL REGULATOR BSDA"/>
    <property type="match status" value="1"/>
</dbReference>
<feature type="domain" description="HTH lysR-type" evidence="5">
    <location>
        <begin position="15"/>
        <end position="65"/>
    </location>
</feature>
<dbReference type="GO" id="GO:0003677">
    <property type="term" value="F:DNA binding"/>
    <property type="evidence" value="ECO:0007669"/>
    <property type="project" value="UniProtKB-KW"/>
</dbReference>
<evidence type="ECO:0000313" key="7">
    <source>
        <dbReference type="Proteomes" id="UP000002943"/>
    </source>
</evidence>
<dbReference type="SUPFAM" id="SSF53850">
    <property type="entry name" value="Periplasmic binding protein-like II"/>
    <property type="match status" value="1"/>
</dbReference>
<dbReference type="InterPro" id="IPR050950">
    <property type="entry name" value="HTH-type_LysR_regulators"/>
</dbReference>
<dbReference type="PRINTS" id="PR00039">
    <property type="entry name" value="HTHLYSR"/>
</dbReference>
<accession>E3BER3</accession>
<keyword evidence="3" id="KW-0238">DNA-binding</keyword>
<dbReference type="InterPro" id="IPR036390">
    <property type="entry name" value="WH_DNA-bd_sf"/>
</dbReference>
<dbReference type="SUPFAM" id="SSF46785">
    <property type="entry name" value="Winged helix' DNA-binding domain"/>
    <property type="match status" value="1"/>
</dbReference>
<comment type="caution">
    <text evidence="6">The sequence shown here is derived from an EMBL/GenBank/DDBJ whole genome shotgun (WGS) entry which is preliminary data.</text>
</comment>
<dbReference type="EMBL" id="AEIU01000003">
    <property type="protein sequence ID" value="EFP98430.1"/>
    <property type="molecule type" value="Genomic_DNA"/>
</dbReference>
<name>E3BER3_9VIBR</name>
<organism evidence="6 7">
    <name type="scientific">Vibrio caribbeanicus ATCC BAA-2122</name>
    <dbReference type="NCBI Taxonomy" id="796620"/>
    <lineage>
        <taxon>Bacteria</taxon>
        <taxon>Pseudomonadati</taxon>
        <taxon>Pseudomonadota</taxon>
        <taxon>Gammaproteobacteria</taxon>
        <taxon>Vibrionales</taxon>
        <taxon>Vibrionaceae</taxon>
        <taxon>Vibrio</taxon>
    </lineage>
</organism>
<dbReference type="GO" id="GO:0005829">
    <property type="term" value="C:cytosol"/>
    <property type="evidence" value="ECO:0007669"/>
    <property type="project" value="TreeGrafter"/>
</dbReference>
<evidence type="ECO:0000256" key="1">
    <source>
        <dbReference type="ARBA" id="ARBA00009437"/>
    </source>
</evidence>
<dbReference type="Gene3D" id="1.10.10.10">
    <property type="entry name" value="Winged helix-like DNA-binding domain superfamily/Winged helix DNA-binding domain"/>
    <property type="match status" value="1"/>
</dbReference>
<dbReference type="AlphaFoldDB" id="E3BER3"/>
<keyword evidence="4" id="KW-0804">Transcription</keyword>
<dbReference type="RefSeq" id="WP_009599356.1">
    <property type="nucleotide sequence ID" value="NZ_AEIU01000003.1"/>
</dbReference>
<comment type="similarity">
    <text evidence="1">Belongs to the LysR transcriptional regulatory family.</text>
</comment>
<keyword evidence="2" id="KW-0805">Transcription regulation</keyword>
<proteinExistence type="inferred from homology"/>
<dbReference type="Proteomes" id="UP000002943">
    <property type="component" value="Unassembled WGS sequence"/>
</dbReference>
<evidence type="ECO:0000259" key="5">
    <source>
        <dbReference type="PROSITE" id="PS50931"/>
    </source>
</evidence>
<dbReference type="PROSITE" id="PS50931">
    <property type="entry name" value="HTH_LYSR"/>
    <property type="match status" value="1"/>
</dbReference>
<dbReference type="PANTHER" id="PTHR30419">
    <property type="entry name" value="HTH-TYPE TRANSCRIPTIONAL REGULATOR YBHD"/>
    <property type="match status" value="1"/>
</dbReference>
<dbReference type="eggNOG" id="COG0583">
    <property type="taxonomic scope" value="Bacteria"/>
</dbReference>
<dbReference type="InterPro" id="IPR036388">
    <property type="entry name" value="WH-like_DNA-bd_sf"/>
</dbReference>
<dbReference type="STRING" id="796620.VIBC2010_15994"/>
<reference evidence="6 7" key="1">
    <citation type="journal article" date="2012" name="Int. J. Syst. Evol. Microbiol.">
        <title>Vibrio caribbeanicus sp. nov., isolated from the marine sponge Scleritoderma cyanea.</title>
        <authorList>
            <person name="Hoffmann M."/>
            <person name="Monday S.R."/>
            <person name="Allard M.W."/>
            <person name="Strain E.A."/>
            <person name="Whittaker P."/>
            <person name="Naum M."/>
            <person name="McCarthy P.J."/>
            <person name="Lopez J.V."/>
            <person name="Fischer M."/>
            <person name="Brown E.W."/>
        </authorList>
    </citation>
    <scope>NUCLEOTIDE SEQUENCE [LARGE SCALE GENOMIC DNA]</scope>
    <source>
        <strain evidence="6 7">ATCC BAA-2122</strain>
    </source>
</reference>
<gene>
    <name evidence="6" type="ORF">VIBC2010_15994</name>
</gene>
<dbReference type="OrthoDB" id="570111at2"/>
<dbReference type="Pfam" id="PF03466">
    <property type="entry name" value="LysR_substrate"/>
    <property type="match status" value="1"/>
</dbReference>
<evidence type="ECO:0000256" key="4">
    <source>
        <dbReference type="ARBA" id="ARBA00023163"/>
    </source>
</evidence>
<evidence type="ECO:0000256" key="2">
    <source>
        <dbReference type="ARBA" id="ARBA00023015"/>
    </source>
</evidence>